<evidence type="ECO:0000256" key="5">
    <source>
        <dbReference type="ARBA" id="ARBA00022676"/>
    </source>
</evidence>
<dbReference type="GO" id="GO:0004577">
    <property type="term" value="F:N-acetylglucosaminyldiphosphodolichol N-acetylglucosaminyltransferase activity"/>
    <property type="evidence" value="ECO:0007669"/>
    <property type="project" value="UniProtKB-EC"/>
</dbReference>
<proteinExistence type="inferred from homology"/>
<evidence type="ECO:0000256" key="9">
    <source>
        <dbReference type="SAM" id="MobiDB-lite"/>
    </source>
</evidence>
<evidence type="ECO:0000256" key="2">
    <source>
        <dbReference type="ARBA" id="ARBA00006962"/>
    </source>
</evidence>
<dbReference type="GO" id="GO:0006488">
    <property type="term" value="P:dolichol-linked oligosaccharide biosynthetic process"/>
    <property type="evidence" value="ECO:0007669"/>
    <property type="project" value="InterPro"/>
</dbReference>
<name>A0A914HBJ8_GLORO</name>
<dbReference type="Proteomes" id="UP000887572">
    <property type="component" value="Unplaced"/>
</dbReference>
<keyword evidence="8" id="KW-0175">Coiled coil</keyword>
<dbReference type="InterPro" id="IPR007235">
    <property type="entry name" value="Glyco_trans_28_C"/>
</dbReference>
<organism evidence="11 12">
    <name type="scientific">Globodera rostochiensis</name>
    <name type="common">Golden nematode worm</name>
    <name type="synonym">Heterodera rostochiensis</name>
    <dbReference type="NCBI Taxonomy" id="31243"/>
    <lineage>
        <taxon>Eukaryota</taxon>
        <taxon>Metazoa</taxon>
        <taxon>Ecdysozoa</taxon>
        <taxon>Nematoda</taxon>
        <taxon>Chromadorea</taxon>
        <taxon>Rhabditida</taxon>
        <taxon>Tylenchina</taxon>
        <taxon>Tylenchomorpha</taxon>
        <taxon>Tylenchoidea</taxon>
        <taxon>Heteroderidae</taxon>
        <taxon>Heteroderinae</taxon>
        <taxon>Globodera</taxon>
    </lineage>
</organism>
<dbReference type="GO" id="GO:0005783">
    <property type="term" value="C:endoplasmic reticulum"/>
    <property type="evidence" value="ECO:0007669"/>
    <property type="project" value="UniProtKB-SubCell"/>
</dbReference>
<comment type="similarity">
    <text evidence="2">Belongs to the glycosyltransferase 28 family.</text>
</comment>
<feature type="domain" description="Glycosyl transferase family 28 C-terminal" evidence="10">
    <location>
        <begin position="134"/>
        <end position="262"/>
    </location>
</feature>
<evidence type="ECO:0000256" key="1">
    <source>
        <dbReference type="ARBA" id="ARBA00004240"/>
    </source>
</evidence>
<evidence type="ECO:0000259" key="10">
    <source>
        <dbReference type="Pfam" id="PF04101"/>
    </source>
</evidence>
<feature type="compositionally biased region" description="Low complexity" evidence="9">
    <location>
        <begin position="1"/>
        <end position="19"/>
    </location>
</feature>
<evidence type="ECO:0000256" key="7">
    <source>
        <dbReference type="ARBA" id="ARBA00022824"/>
    </source>
</evidence>
<dbReference type="PANTHER" id="PTHR12867:SF6">
    <property type="entry name" value="N-ACETYLGLUCOSAMINYLDIPHOSPHODOLICHOL N-ACETYLGLUCOSAMINYLTRANSFERASE"/>
    <property type="match status" value="1"/>
</dbReference>
<keyword evidence="11" id="KW-1185">Reference proteome</keyword>
<dbReference type="Pfam" id="PF04101">
    <property type="entry name" value="Glyco_tran_28_C"/>
    <property type="match status" value="1"/>
</dbReference>
<feature type="coiled-coil region" evidence="8">
    <location>
        <begin position="65"/>
        <end position="101"/>
    </location>
</feature>
<dbReference type="Gene3D" id="3.40.50.2000">
    <property type="entry name" value="Glycogen Phosphorylase B"/>
    <property type="match status" value="1"/>
</dbReference>
<feature type="region of interest" description="Disordered" evidence="9">
    <location>
        <begin position="1"/>
        <end position="21"/>
    </location>
</feature>
<accession>A0A914HBJ8</accession>
<keyword evidence="6" id="KW-0808">Transferase</keyword>
<dbReference type="InterPro" id="IPR039042">
    <property type="entry name" value="Alg13-like"/>
</dbReference>
<dbReference type="WBParaSite" id="Gr19_v10_g15834.t2">
    <property type="protein sequence ID" value="Gr19_v10_g15834.t2"/>
    <property type="gene ID" value="Gr19_v10_g15834"/>
</dbReference>
<evidence type="ECO:0000256" key="8">
    <source>
        <dbReference type="SAM" id="Coils"/>
    </source>
</evidence>
<evidence type="ECO:0000256" key="6">
    <source>
        <dbReference type="ARBA" id="ARBA00022679"/>
    </source>
</evidence>
<sequence length="277" mass="31192">MSTNNSSSTSISSAGTTGIRVTRQRSSARINWLSELTTRDSTPISTVQQTSKATEFSEICKQLILVEDEENIKRIQTKREKEAHERDLAFVKRQLVKSRKDDWLHQPIEELLGYTPNTRFDFLIEALFRSDVIDALKQLNIGRVTIQKGNGVIPAKMQSAKLDIVDGIMFHLFDYLPSIKEHFQNADLIIGHAGAGTCLEALECGKPFIAVINNSLMDNHQAELAEKLAEDGHLLFTTPNELAQSLAKPTLFKLKPFEKADPLIFRQFVENLVLKDL</sequence>
<evidence type="ECO:0000313" key="12">
    <source>
        <dbReference type="WBParaSite" id="Gr19_v10_g15834.t2"/>
    </source>
</evidence>
<evidence type="ECO:0000313" key="11">
    <source>
        <dbReference type="Proteomes" id="UP000887572"/>
    </source>
</evidence>
<comment type="subcellular location">
    <subcellularLocation>
        <location evidence="1">Endoplasmic reticulum</location>
    </subcellularLocation>
</comment>
<protein>
    <recommendedName>
        <fullName evidence="4">UDP-N-acetylglucosamine transferase subunit ALG13</fullName>
        <ecNumber evidence="3">2.4.1.141</ecNumber>
    </recommendedName>
</protein>
<dbReference type="AlphaFoldDB" id="A0A914HBJ8"/>
<dbReference type="PANTHER" id="PTHR12867">
    <property type="entry name" value="GLYCOSYL TRANSFERASE-RELATED"/>
    <property type="match status" value="1"/>
</dbReference>
<dbReference type="SUPFAM" id="SSF53756">
    <property type="entry name" value="UDP-Glycosyltransferase/glycogen phosphorylase"/>
    <property type="match status" value="1"/>
</dbReference>
<reference evidence="12" key="1">
    <citation type="submission" date="2022-11" db="UniProtKB">
        <authorList>
            <consortium name="WormBaseParasite"/>
        </authorList>
    </citation>
    <scope>IDENTIFICATION</scope>
</reference>
<evidence type="ECO:0000256" key="3">
    <source>
        <dbReference type="ARBA" id="ARBA00012614"/>
    </source>
</evidence>
<keyword evidence="5" id="KW-0328">Glycosyltransferase</keyword>
<evidence type="ECO:0000256" key="4">
    <source>
        <dbReference type="ARBA" id="ARBA00017468"/>
    </source>
</evidence>
<keyword evidence="7" id="KW-0256">Endoplasmic reticulum</keyword>
<dbReference type="EC" id="2.4.1.141" evidence="3"/>